<organism evidence="1 2">
    <name type="scientific">Araneus ventricosus</name>
    <name type="common">Orbweaver spider</name>
    <name type="synonym">Epeira ventricosa</name>
    <dbReference type="NCBI Taxonomy" id="182803"/>
    <lineage>
        <taxon>Eukaryota</taxon>
        <taxon>Metazoa</taxon>
        <taxon>Ecdysozoa</taxon>
        <taxon>Arthropoda</taxon>
        <taxon>Chelicerata</taxon>
        <taxon>Arachnida</taxon>
        <taxon>Araneae</taxon>
        <taxon>Araneomorphae</taxon>
        <taxon>Entelegynae</taxon>
        <taxon>Araneoidea</taxon>
        <taxon>Araneidae</taxon>
        <taxon>Araneus</taxon>
    </lineage>
</organism>
<dbReference type="AlphaFoldDB" id="A0A4Y2FRB5"/>
<evidence type="ECO:0000313" key="1">
    <source>
        <dbReference type="EMBL" id="GBM43557.1"/>
    </source>
</evidence>
<dbReference type="EMBL" id="BGPR01174918">
    <property type="protein sequence ID" value="GBM43557.1"/>
    <property type="molecule type" value="Genomic_DNA"/>
</dbReference>
<sequence>MPQLGNLREDGSSIFRVWCESILQSTRISAQANQIPEFFRIPCYLEPFLVRHDNALTCYVRHTLHQGCGLFKAKFWKIGLFSKPLEFSFGPKLIFGVFWLYFYL</sequence>
<dbReference type="Proteomes" id="UP000499080">
    <property type="component" value="Unassembled WGS sequence"/>
</dbReference>
<protein>
    <submittedName>
        <fullName evidence="1">Uncharacterized protein</fullName>
    </submittedName>
</protein>
<comment type="caution">
    <text evidence="1">The sequence shown here is derived from an EMBL/GenBank/DDBJ whole genome shotgun (WGS) entry which is preliminary data.</text>
</comment>
<keyword evidence="2" id="KW-1185">Reference proteome</keyword>
<accession>A0A4Y2FRB5</accession>
<reference evidence="1 2" key="1">
    <citation type="journal article" date="2019" name="Sci. Rep.">
        <title>Orb-weaving spider Araneus ventricosus genome elucidates the spidroin gene catalogue.</title>
        <authorList>
            <person name="Kono N."/>
            <person name="Nakamura H."/>
            <person name="Ohtoshi R."/>
            <person name="Moran D.A.P."/>
            <person name="Shinohara A."/>
            <person name="Yoshida Y."/>
            <person name="Fujiwara M."/>
            <person name="Mori M."/>
            <person name="Tomita M."/>
            <person name="Arakawa K."/>
        </authorList>
    </citation>
    <scope>NUCLEOTIDE SEQUENCE [LARGE SCALE GENOMIC DNA]</scope>
</reference>
<name>A0A4Y2FRB5_ARAVE</name>
<proteinExistence type="predicted"/>
<evidence type="ECO:0000313" key="2">
    <source>
        <dbReference type="Proteomes" id="UP000499080"/>
    </source>
</evidence>
<gene>
    <name evidence="1" type="ORF">AVEN_225517_1</name>
</gene>